<dbReference type="EMBL" id="JBHSAY010000005">
    <property type="protein sequence ID" value="MFC4130813.1"/>
    <property type="molecule type" value="Genomic_DNA"/>
</dbReference>
<feature type="transmembrane region" description="Helical" evidence="1">
    <location>
        <begin position="108"/>
        <end position="132"/>
    </location>
</feature>
<keyword evidence="1" id="KW-0472">Membrane</keyword>
<gene>
    <name evidence="2" type="ORF">ACFOZ4_09385</name>
</gene>
<evidence type="ECO:0000313" key="3">
    <source>
        <dbReference type="Proteomes" id="UP001595816"/>
    </source>
</evidence>
<dbReference type="RefSeq" id="WP_253757169.1">
    <property type="nucleotide sequence ID" value="NZ_JAMZDZ010000001.1"/>
</dbReference>
<name>A0ABV8LJL6_9ACTN</name>
<keyword evidence="1" id="KW-1133">Transmembrane helix</keyword>
<evidence type="ECO:0000256" key="1">
    <source>
        <dbReference type="SAM" id="Phobius"/>
    </source>
</evidence>
<keyword evidence="3" id="KW-1185">Reference proteome</keyword>
<reference evidence="3" key="1">
    <citation type="journal article" date="2019" name="Int. J. Syst. Evol. Microbiol.">
        <title>The Global Catalogue of Microorganisms (GCM) 10K type strain sequencing project: providing services to taxonomists for standard genome sequencing and annotation.</title>
        <authorList>
            <consortium name="The Broad Institute Genomics Platform"/>
            <consortium name="The Broad Institute Genome Sequencing Center for Infectious Disease"/>
            <person name="Wu L."/>
            <person name="Ma J."/>
        </authorList>
    </citation>
    <scope>NUCLEOTIDE SEQUENCE [LARGE SCALE GENOMIC DNA]</scope>
    <source>
        <strain evidence="3">CGMCC 4.7289</strain>
    </source>
</reference>
<protein>
    <submittedName>
        <fullName evidence="2">Uncharacterized protein</fullName>
    </submittedName>
</protein>
<proteinExistence type="predicted"/>
<sequence length="181" mass="19625">MTVSEPDPTPVDPFMTTHAMPPALPAEPAYPAYPPAEPAYHYAEPVSPVAPPPMEAAPPAVPAPPLPIVARVGEISVSSTTIYTPTGEMPLRGSQWVVTDQWQAHSKIPVWAIVLCILTFFCIPIFNFLFLLAKETYYTGMVVVSVTSAGRHYVARIPVNSQVQVANLQSQVNYIRSLAAL</sequence>
<evidence type="ECO:0000313" key="2">
    <source>
        <dbReference type="EMBL" id="MFC4130813.1"/>
    </source>
</evidence>
<organism evidence="2 3">
    <name type="scientific">Hamadaea flava</name>
    <dbReference type="NCBI Taxonomy" id="1742688"/>
    <lineage>
        <taxon>Bacteria</taxon>
        <taxon>Bacillati</taxon>
        <taxon>Actinomycetota</taxon>
        <taxon>Actinomycetes</taxon>
        <taxon>Micromonosporales</taxon>
        <taxon>Micromonosporaceae</taxon>
        <taxon>Hamadaea</taxon>
    </lineage>
</organism>
<comment type="caution">
    <text evidence="2">The sequence shown here is derived from an EMBL/GenBank/DDBJ whole genome shotgun (WGS) entry which is preliminary data.</text>
</comment>
<dbReference type="Proteomes" id="UP001595816">
    <property type="component" value="Unassembled WGS sequence"/>
</dbReference>
<accession>A0ABV8LJL6</accession>
<keyword evidence="1" id="KW-0812">Transmembrane</keyword>